<dbReference type="AlphaFoldDB" id="A0A7G9FN88"/>
<dbReference type="InterPro" id="IPR008984">
    <property type="entry name" value="SMAD_FHA_dom_sf"/>
</dbReference>
<feature type="compositionally biased region" description="Low complexity" evidence="1">
    <location>
        <begin position="419"/>
        <end position="434"/>
    </location>
</feature>
<evidence type="ECO:0000256" key="1">
    <source>
        <dbReference type="SAM" id="MobiDB-lite"/>
    </source>
</evidence>
<feature type="region of interest" description="Disordered" evidence="1">
    <location>
        <begin position="220"/>
        <end position="344"/>
    </location>
</feature>
<dbReference type="InterPro" id="IPR045962">
    <property type="entry name" value="DUF6382"/>
</dbReference>
<dbReference type="SUPFAM" id="SSF49879">
    <property type="entry name" value="SMAD/FHA domain"/>
    <property type="match status" value="1"/>
</dbReference>
<dbReference type="RefSeq" id="WP_249321419.1">
    <property type="nucleotide sequence ID" value="NZ_CP060632.1"/>
</dbReference>
<dbReference type="KEGG" id="wcp:H9Q76_01520"/>
<evidence type="ECO:0000313" key="4">
    <source>
        <dbReference type="Proteomes" id="UP000515819"/>
    </source>
</evidence>
<dbReference type="Pfam" id="PF00498">
    <property type="entry name" value="FHA"/>
    <property type="match status" value="1"/>
</dbReference>
<dbReference type="Gene3D" id="2.60.200.20">
    <property type="match status" value="1"/>
</dbReference>
<dbReference type="Proteomes" id="UP000515819">
    <property type="component" value="Chromosome"/>
</dbReference>
<gene>
    <name evidence="3" type="ORF">H9Q76_01520</name>
</gene>
<keyword evidence="4" id="KW-1185">Reference proteome</keyword>
<feature type="region of interest" description="Disordered" evidence="1">
    <location>
        <begin position="419"/>
        <end position="450"/>
    </location>
</feature>
<dbReference type="Pfam" id="PF19909">
    <property type="entry name" value="DUF6382"/>
    <property type="match status" value="1"/>
</dbReference>
<sequence length="604" mass="67228">MRTFNFRARNIGEEKYLSYTMGEDCELDEDVLDYCQDNAPEELIEIIYEEDDDYDYLTYQITGKTSLEEYIAQEHDCESVLLILRNVAQEMISLKEQAIPLSYVLLNRGFIYVDAEKKTVQFLCLPIESKGALSVEFKSFVRQLLANMKYDVEEDLNYVGKLLTYINGDNFNLRGLIGLAEALMEEEGISFEEAGAIDADGVEVVSAEEEAPAENISDIMNSLQEEDDTPLPEIGDDEEDEEEEAEEPAKEEEELESILPAGMQVKEEETPVEEKVAEPTEAVKETPAPVEEAPAPKPVMEKQEAPEPEPVAEKPEVSPAAEQILSQVKPEGATNGGEKLQLKTNKKESDINLIKDRIKELVGEVPSAKPTAQPTKNIQTLEDLDHFLDKPPVVKRNVVKVNRAAIIQQTEAEMEAAEAEAAAETAESAEPETTVQNEEPTSGQTENIKVPVIEDIYDDMNIEKKKDDEKDKKPKSTSILNKSVTELVKDAVGAVSAATVAANSPKALPYLIRVSTEERIMLNKAIFKIGKATRGVDYTVGGNGAISRQHAFIIQKDGVCYIKDNKSTNHTYVNGKRVEDGVEEILTHDSLVRLADEEFTFKIR</sequence>
<proteinExistence type="predicted"/>
<dbReference type="PROSITE" id="PS50006">
    <property type="entry name" value="FHA_DOMAIN"/>
    <property type="match status" value="1"/>
</dbReference>
<accession>A0A7G9FN88</accession>
<organism evidence="3 4">
    <name type="scientific">Wujia chipingensis</name>
    <dbReference type="NCBI Taxonomy" id="2763670"/>
    <lineage>
        <taxon>Bacteria</taxon>
        <taxon>Bacillati</taxon>
        <taxon>Bacillota</taxon>
        <taxon>Clostridia</taxon>
        <taxon>Lachnospirales</taxon>
        <taxon>Lachnospiraceae</taxon>
        <taxon>Wujia</taxon>
    </lineage>
</organism>
<dbReference type="CDD" id="cd00060">
    <property type="entry name" value="FHA"/>
    <property type="match status" value="1"/>
</dbReference>
<dbReference type="EMBL" id="CP060632">
    <property type="protein sequence ID" value="QNM00020.1"/>
    <property type="molecule type" value="Genomic_DNA"/>
</dbReference>
<feature type="compositionally biased region" description="Polar residues" evidence="1">
    <location>
        <begin position="435"/>
        <end position="447"/>
    </location>
</feature>
<protein>
    <submittedName>
        <fullName evidence="3">FHA domain-containing protein</fullName>
    </submittedName>
</protein>
<feature type="compositionally biased region" description="Basic and acidic residues" evidence="1">
    <location>
        <begin position="265"/>
        <end position="284"/>
    </location>
</feature>
<feature type="compositionally biased region" description="Basic and acidic residues" evidence="1">
    <location>
        <begin position="299"/>
        <end position="316"/>
    </location>
</feature>
<feature type="compositionally biased region" description="Acidic residues" evidence="1">
    <location>
        <begin position="224"/>
        <end position="256"/>
    </location>
</feature>
<feature type="domain" description="FHA" evidence="2">
    <location>
        <begin position="527"/>
        <end position="578"/>
    </location>
</feature>
<evidence type="ECO:0000259" key="2">
    <source>
        <dbReference type="PROSITE" id="PS50006"/>
    </source>
</evidence>
<dbReference type="SMART" id="SM00240">
    <property type="entry name" value="FHA"/>
    <property type="match status" value="1"/>
</dbReference>
<reference evidence="3 4" key="1">
    <citation type="submission" date="2020-08" db="EMBL/GenBank/DDBJ databases">
        <authorList>
            <person name="Liu C."/>
            <person name="Sun Q."/>
        </authorList>
    </citation>
    <scope>NUCLEOTIDE SEQUENCE [LARGE SCALE GENOMIC DNA]</scope>
    <source>
        <strain evidence="3 4">NSJ-4</strain>
    </source>
</reference>
<evidence type="ECO:0000313" key="3">
    <source>
        <dbReference type="EMBL" id="QNM00020.1"/>
    </source>
</evidence>
<dbReference type="InterPro" id="IPR000253">
    <property type="entry name" value="FHA_dom"/>
</dbReference>
<name>A0A7G9FN88_9FIRM</name>